<keyword evidence="6" id="KW-1185">Reference proteome</keyword>
<accession>A0A7X4YV36</accession>
<evidence type="ECO:0000313" key="6">
    <source>
        <dbReference type="Proteomes" id="UP000558113"/>
    </source>
</evidence>
<evidence type="ECO:0000256" key="2">
    <source>
        <dbReference type="ARBA" id="ARBA00022448"/>
    </source>
</evidence>
<keyword evidence="4" id="KW-0732">Signal</keyword>
<feature type="region of interest" description="Disordered" evidence="3">
    <location>
        <begin position="33"/>
        <end position="53"/>
    </location>
</feature>
<dbReference type="Gene3D" id="3.40.190.10">
    <property type="entry name" value="Periplasmic binding protein-like II"/>
    <property type="match status" value="2"/>
</dbReference>
<name>A0A7X4YV36_9BACL</name>
<comment type="caution">
    <text evidence="5">The sequence shown here is derived from an EMBL/GenBank/DDBJ whole genome shotgun (WGS) entry which is preliminary data.</text>
</comment>
<dbReference type="SUPFAM" id="SSF53850">
    <property type="entry name" value="Periplasmic binding protein-like II"/>
    <property type="match status" value="1"/>
</dbReference>
<dbReference type="PANTHER" id="PTHR43649:SF29">
    <property type="entry name" value="OSMOPROTECTIVE COMPOUNDS-BINDING PROTEIN GGTB"/>
    <property type="match status" value="1"/>
</dbReference>
<comment type="similarity">
    <text evidence="1">Belongs to the bacterial solute-binding protein 1 family.</text>
</comment>
<dbReference type="InterPro" id="IPR006059">
    <property type="entry name" value="SBP"/>
</dbReference>
<sequence length="433" mass="46345">MNRKTAAAMSGILALSLVLAACGKSDNGNTAAGNNAANTNANSESASNEPKEKVPVTMVVQYNPNLFADLEKSFEAKNPDIDLQLVFMDNAQANKVLNSQFAAGEGPDIAPMNVDFFKNGYAYKLNDQPFIDRLSDGAKLATTQADGSIFSVPFETWFQGIMYNKKIFADNGIEIPKTWDEFLAVSAKLKAAGIKPLGVGDKDGDVIGKMALGVVLSTGAIIEPDVEAGKKTYSASWKTGLDKFYEAVKQGIIGTDAFGMSVDDMVNEFLNGKSAMISMGSWQVADMHKKAPDFDFNIFPYPSAAEGQEQWAIGGVAGGGGVNAHSKHIDEALRVLDYIASPEGDAQWIAVTHGGPVIKGTAGGLDPSLSGLQDTLGAGRTYSPWEGFKKINGENFVRNWFKTSQEIVAGRKTVDQGLKVIDDYVAEQLKDLQ</sequence>
<dbReference type="InterPro" id="IPR050490">
    <property type="entry name" value="Bact_solute-bd_prot1"/>
</dbReference>
<dbReference type="RefSeq" id="WP_161702874.1">
    <property type="nucleotide sequence ID" value="NZ_JAAAMU010000016.1"/>
</dbReference>
<feature type="compositionally biased region" description="Low complexity" evidence="3">
    <location>
        <begin position="33"/>
        <end position="48"/>
    </location>
</feature>
<dbReference type="EMBL" id="JAAAMU010000016">
    <property type="protein sequence ID" value="NBC72171.1"/>
    <property type="molecule type" value="Genomic_DNA"/>
</dbReference>
<proteinExistence type="inferred from homology"/>
<dbReference type="Proteomes" id="UP000558113">
    <property type="component" value="Unassembled WGS sequence"/>
</dbReference>
<reference evidence="5 6" key="1">
    <citation type="submission" date="2020-01" db="EMBL/GenBank/DDBJ databases">
        <title>Paenibacillus soybeanensis sp. nov. isolated from the nodules of soybean (Glycine max(L.) Merr).</title>
        <authorList>
            <person name="Wang H."/>
        </authorList>
    </citation>
    <scope>NUCLEOTIDE SEQUENCE [LARGE SCALE GENOMIC DNA]</scope>
    <source>
        <strain evidence="5 6">DSM 23054</strain>
    </source>
</reference>
<feature type="signal peptide" evidence="4">
    <location>
        <begin position="1"/>
        <end position="20"/>
    </location>
</feature>
<dbReference type="OrthoDB" id="9798191at2"/>
<gene>
    <name evidence="5" type="ORF">GT003_24500</name>
</gene>
<organism evidence="5 6">
    <name type="scientific">Paenibacillus sacheonensis</name>
    <dbReference type="NCBI Taxonomy" id="742054"/>
    <lineage>
        <taxon>Bacteria</taxon>
        <taxon>Bacillati</taxon>
        <taxon>Bacillota</taxon>
        <taxon>Bacilli</taxon>
        <taxon>Bacillales</taxon>
        <taxon>Paenibacillaceae</taxon>
        <taxon>Paenibacillus</taxon>
    </lineage>
</organism>
<keyword evidence="2" id="KW-0813">Transport</keyword>
<evidence type="ECO:0000256" key="1">
    <source>
        <dbReference type="ARBA" id="ARBA00008520"/>
    </source>
</evidence>
<dbReference type="Pfam" id="PF01547">
    <property type="entry name" value="SBP_bac_1"/>
    <property type="match status" value="1"/>
</dbReference>
<evidence type="ECO:0000256" key="4">
    <source>
        <dbReference type="SAM" id="SignalP"/>
    </source>
</evidence>
<dbReference type="AlphaFoldDB" id="A0A7X4YV36"/>
<evidence type="ECO:0000313" key="5">
    <source>
        <dbReference type="EMBL" id="NBC72171.1"/>
    </source>
</evidence>
<dbReference type="PROSITE" id="PS51257">
    <property type="entry name" value="PROKAR_LIPOPROTEIN"/>
    <property type="match status" value="1"/>
</dbReference>
<evidence type="ECO:0000256" key="3">
    <source>
        <dbReference type="SAM" id="MobiDB-lite"/>
    </source>
</evidence>
<feature type="chain" id="PRO_5039587905" evidence="4">
    <location>
        <begin position="21"/>
        <end position="433"/>
    </location>
</feature>
<protein>
    <submittedName>
        <fullName evidence="5">Extracellular solute-binding protein</fullName>
    </submittedName>
</protein>
<dbReference type="PANTHER" id="PTHR43649">
    <property type="entry name" value="ARABINOSE-BINDING PROTEIN-RELATED"/>
    <property type="match status" value="1"/>
</dbReference>